<dbReference type="CDD" id="cd02248">
    <property type="entry name" value="Peptidase_C1A"/>
    <property type="match status" value="1"/>
</dbReference>
<keyword evidence="7" id="KW-0732">Signal</keyword>
<dbReference type="InterPro" id="IPR025660">
    <property type="entry name" value="Pept_his_AS"/>
</dbReference>
<reference evidence="10" key="1">
    <citation type="thesis" date="2020" institute="ProQuest LLC" country="789 East Eisenhower Parkway, Ann Arbor, MI, USA">
        <title>Comparative Genomics and Chromosome Evolution.</title>
        <authorList>
            <person name="Mudd A.B."/>
        </authorList>
    </citation>
    <scope>NUCLEOTIDE SEQUENCE</scope>
    <source>
        <strain evidence="10">Female2</strain>
        <tissue evidence="10">Blood</tissue>
    </source>
</reference>
<organism evidence="10 11">
    <name type="scientific">Hymenochirus boettgeri</name>
    <name type="common">Congo dwarf clawed frog</name>
    <dbReference type="NCBI Taxonomy" id="247094"/>
    <lineage>
        <taxon>Eukaryota</taxon>
        <taxon>Metazoa</taxon>
        <taxon>Chordata</taxon>
        <taxon>Craniata</taxon>
        <taxon>Vertebrata</taxon>
        <taxon>Euteleostomi</taxon>
        <taxon>Amphibia</taxon>
        <taxon>Batrachia</taxon>
        <taxon>Anura</taxon>
        <taxon>Pipoidea</taxon>
        <taxon>Pipidae</taxon>
        <taxon>Pipinae</taxon>
        <taxon>Hymenochirus</taxon>
    </lineage>
</organism>
<evidence type="ECO:0000256" key="7">
    <source>
        <dbReference type="SAM" id="SignalP"/>
    </source>
</evidence>
<dbReference type="EMBL" id="JAACNH010000003">
    <property type="protein sequence ID" value="KAG8449846.1"/>
    <property type="molecule type" value="Genomic_DNA"/>
</dbReference>
<dbReference type="SMART" id="SM00645">
    <property type="entry name" value="Pept_C1"/>
    <property type="match status" value="1"/>
</dbReference>
<keyword evidence="5" id="KW-0865">Zymogen</keyword>
<evidence type="ECO:0000256" key="3">
    <source>
        <dbReference type="ARBA" id="ARBA00022801"/>
    </source>
</evidence>
<comment type="similarity">
    <text evidence="1">Belongs to the peptidase C1 family.</text>
</comment>
<accession>A0A8T2K5M2</accession>
<evidence type="ECO:0000313" key="10">
    <source>
        <dbReference type="EMBL" id="KAG8449846.1"/>
    </source>
</evidence>
<dbReference type="Pfam" id="PF08246">
    <property type="entry name" value="Inhibitor_I29"/>
    <property type="match status" value="1"/>
</dbReference>
<feature type="signal peptide" evidence="7">
    <location>
        <begin position="1"/>
        <end position="18"/>
    </location>
</feature>
<dbReference type="SMART" id="SM00848">
    <property type="entry name" value="Inhibitor_I29"/>
    <property type="match status" value="1"/>
</dbReference>
<dbReference type="PANTHER" id="PTHR12411">
    <property type="entry name" value="CYSTEINE PROTEASE FAMILY C1-RELATED"/>
    <property type="match status" value="1"/>
</dbReference>
<dbReference type="Gene3D" id="3.90.70.10">
    <property type="entry name" value="Cysteine proteinases"/>
    <property type="match status" value="1"/>
</dbReference>
<protein>
    <recommendedName>
        <fullName evidence="12">Cathepsin S</fullName>
    </recommendedName>
</protein>
<dbReference type="InterPro" id="IPR000668">
    <property type="entry name" value="Peptidase_C1A_C"/>
</dbReference>
<evidence type="ECO:0000256" key="1">
    <source>
        <dbReference type="ARBA" id="ARBA00008455"/>
    </source>
</evidence>
<dbReference type="PRINTS" id="PR00705">
    <property type="entry name" value="PAPAIN"/>
</dbReference>
<dbReference type="PROSITE" id="PS00139">
    <property type="entry name" value="THIOL_PROTEASE_CYS"/>
    <property type="match status" value="1"/>
</dbReference>
<dbReference type="Proteomes" id="UP000812440">
    <property type="component" value="Chromosome 8_10"/>
</dbReference>
<dbReference type="PROSITE" id="PS00640">
    <property type="entry name" value="THIOL_PROTEASE_ASN"/>
    <property type="match status" value="1"/>
</dbReference>
<dbReference type="InterPro" id="IPR038765">
    <property type="entry name" value="Papain-like_cys_pep_sf"/>
</dbReference>
<dbReference type="AlphaFoldDB" id="A0A8T2K5M2"/>
<dbReference type="InterPro" id="IPR013201">
    <property type="entry name" value="Prot_inhib_I29"/>
</dbReference>
<dbReference type="InterPro" id="IPR000169">
    <property type="entry name" value="Pept_cys_AS"/>
</dbReference>
<dbReference type="FunFam" id="3.90.70.10:FF:000006">
    <property type="entry name" value="Cathepsin S"/>
    <property type="match status" value="1"/>
</dbReference>
<feature type="domain" description="Peptidase C1A papain C-terminal" evidence="8">
    <location>
        <begin position="118"/>
        <end position="332"/>
    </location>
</feature>
<dbReference type="SUPFAM" id="SSF54001">
    <property type="entry name" value="Cysteine proteinases"/>
    <property type="match status" value="1"/>
</dbReference>
<keyword evidence="2" id="KW-0645">Protease</keyword>
<keyword evidence="11" id="KW-1185">Reference proteome</keyword>
<evidence type="ECO:0000259" key="8">
    <source>
        <dbReference type="SMART" id="SM00645"/>
    </source>
</evidence>
<dbReference type="InterPro" id="IPR039417">
    <property type="entry name" value="Peptidase_C1A_papain-like"/>
</dbReference>
<dbReference type="PROSITE" id="PS00639">
    <property type="entry name" value="THIOL_PROTEASE_HIS"/>
    <property type="match status" value="1"/>
</dbReference>
<comment type="caution">
    <text evidence="10">The sequence shown here is derived from an EMBL/GenBank/DDBJ whole genome shotgun (WGS) entry which is preliminary data.</text>
</comment>
<dbReference type="GO" id="GO:0006508">
    <property type="term" value="P:proteolysis"/>
    <property type="evidence" value="ECO:0007669"/>
    <property type="project" value="UniProtKB-KW"/>
</dbReference>
<evidence type="ECO:0000256" key="5">
    <source>
        <dbReference type="ARBA" id="ARBA00023145"/>
    </source>
</evidence>
<sequence length="333" mass="36802">MKPLIVILVTVLPVMVEAKTNPALDNHWAMWRGKHNKKYKDEKENHNRRVTWEKNLNFVNVHNLEHSMGMHSYDLEMNHLGDMTSEEILSMSGVIIPTSTERKGHSYGKHNSTNKHNIPESIDWRDQGCVTEVKNQGGCGSCWAFSAVGALEGQLKIKTGKLVSLSPQNLVDCSSKYGNKGCNGGFMTGAFQYVIDNKGIDSESSYPYHAMDEQCHYDASGNSSSCAKYIEIVPGTEDNLKQALATVGPISVAIDGRQPSFFLYKSGVYNDPACSQEVNHGVLAVGYGSLNGKDFWLLKNSWGTNYGDQGYVRIARNQGNLCGVASYTSYPEL</sequence>
<evidence type="ECO:0000256" key="2">
    <source>
        <dbReference type="ARBA" id="ARBA00022670"/>
    </source>
</evidence>
<dbReference type="OrthoDB" id="190265at2759"/>
<evidence type="ECO:0000259" key="9">
    <source>
        <dbReference type="SMART" id="SM00848"/>
    </source>
</evidence>
<dbReference type="Pfam" id="PF00112">
    <property type="entry name" value="Peptidase_C1"/>
    <property type="match status" value="1"/>
</dbReference>
<dbReference type="GO" id="GO:0008234">
    <property type="term" value="F:cysteine-type peptidase activity"/>
    <property type="evidence" value="ECO:0007669"/>
    <property type="project" value="UniProtKB-KW"/>
</dbReference>
<evidence type="ECO:0008006" key="12">
    <source>
        <dbReference type="Google" id="ProtNLM"/>
    </source>
</evidence>
<dbReference type="InterPro" id="IPR025661">
    <property type="entry name" value="Pept_asp_AS"/>
</dbReference>
<dbReference type="InterPro" id="IPR013128">
    <property type="entry name" value="Peptidase_C1A"/>
</dbReference>
<evidence type="ECO:0000313" key="11">
    <source>
        <dbReference type="Proteomes" id="UP000812440"/>
    </source>
</evidence>
<keyword evidence="3" id="KW-0378">Hydrolase</keyword>
<name>A0A8T2K5M2_9PIPI</name>
<feature type="chain" id="PRO_5035838818" description="Cathepsin S" evidence="7">
    <location>
        <begin position="19"/>
        <end position="333"/>
    </location>
</feature>
<feature type="domain" description="Cathepsin propeptide inhibitor" evidence="9">
    <location>
        <begin position="28"/>
        <end position="88"/>
    </location>
</feature>
<gene>
    <name evidence="10" type="ORF">GDO86_016497</name>
</gene>
<proteinExistence type="inferred from homology"/>
<evidence type="ECO:0000256" key="6">
    <source>
        <dbReference type="ARBA" id="ARBA00023157"/>
    </source>
</evidence>
<keyword evidence="4" id="KW-0788">Thiol protease</keyword>
<keyword evidence="6" id="KW-1015">Disulfide bond</keyword>
<evidence type="ECO:0000256" key="4">
    <source>
        <dbReference type="ARBA" id="ARBA00022807"/>
    </source>
</evidence>